<feature type="transmembrane region" description="Helical" evidence="1">
    <location>
        <begin position="12"/>
        <end position="37"/>
    </location>
</feature>
<evidence type="ECO:0000256" key="1">
    <source>
        <dbReference type="SAM" id="Phobius"/>
    </source>
</evidence>
<keyword evidence="3" id="KW-1185">Reference proteome</keyword>
<comment type="caution">
    <text evidence="2">The sequence shown here is derived from an EMBL/GenBank/DDBJ whole genome shotgun (WGS) entry which is preliminary data.</text>
</comment>
<dbReference type="EMBL" id="AZDX01000067">
    <property type="protein sequence ID" value="KRL03734.1"/>
    <property type="molecule type" value="Genomic_DNA"/>
</dbReference>
<organism evidence="2 3">
    <name type="scientific">Liquorilactobacillus hordei DSM 19519</name>
    <dbReference type="NCBI Taxonomy" id="1423759"/>
    <lineage>
        <taxon>Bacteria</taxon>
        <taxon>Bacillati</taxon>
        <taxon>Bacillota</taxon>
        <taxon>Bacilli</taxon>
        <taxon>Lactobacillales</taxon>
        <taxon>Lactobacillaceae</taxon>
        <taxon>Liquorilactobacillus</taxon>
    </lineage>
</organism>
<keyword evidence="1" id="KW-0472">Membrane</keyword>
<dbReference type="AlphaFoldDB" id="A0A0R1M6N6"/>
<dbReference type="Proteomes" id="UP000051448">
    <property type="component" value="Unassembled WGS sequence"/>
</dbReference>
<feature type="transmembrane region" description="Helical" evidence="1">
    <location>
        <begin position="73"/>
        <end position="94"/>
    </location>
</feature>
<evidence type="ECO:0000313" key="3">
    <source>
        <dbReference type="Proteomes" id="UP000051448"/>
    </source>
</evidence>
<keyword evidence="1" id="KW-1133">Transmembrane helix</keyword>
<sequence>MFKFKKLKKGEIIMVFGHVLFGTIAVIGVLLLEVGFYREFNRLNMIQKLGIFLTIFGLIATTALGVFVAGNFLAGSVIAAIGVVLLGVLVRPVFGTEKTK</sequence>
<gene>
    <name evidence="2" type="ORF">FC92_GL001968</name>
</gene>
<reference evidence="2 3" key="1">
    <citation type="journal article" date="2015" name="Genome Announc.">
        <title>Expanding the biotechnology potential of lactobacilli through comparative genomics of 213 strains and associated genera.</title>
        <authorList>
            <person name="Sun Z."/>
            <person name="Harris H.M."/>
            <person name="McCann A."/>
            <person name="Guo C."/>
            <person name="Argimon S."/>
            <person name="Zhang W."/>
            <person name="Yang X."/>
            <person name="Jeffery I.B."/>
            <person name="Cooney J.C."/>
            <person name="Kagawa T.F."/>
            <person name="Liu W."/>
            <person name="Song Y."/>
            <person name="Salvetti E."/>
            <person name="Wrobel A."/>
            <person name="Rasinkangas P."/>
            <person name="Parkhill J."/>
            <person name="Rea M.C."/>
            <person name="O'Sullivan O."/>
            <person name="Ritari J."/>
            <person name="Douillard F.P."/>
            <person name="Paul Ross R."/>
            <person name="Yang R."/>
            <person name="Briner A.E."/>
            <person name="Felis G.E."/>
            <person name="de Vos W.M."/>
            <person name="Barrangou R."/>
            <person name="Klaenhammer T.R."/>
            <person name="Caufield P.W."/>
            <person name="Cui Y."/>
            <person name="Zhang H."/>
            <person name="O'Toole P.W."/>
        </authorList>
    </citation>
    <scope>NUCLEOTIDE SEQUENCE [LARGE SCALE GENOMIC DNA]</scope>
    <source>
        <strain evidence="2 3">DSM 19519</strain>
    </source>
</reference>
<feature type="transmembrane region" description="Helical" evidence="1">
    <location>
        <begin position="49"/>
        <end position="67"/>
    </location>
</feature>
<dbReference type="PATRIC" id="fig|1423759.3.peg.2061"/>
<name>A0A0R1M6N6_9LACO</name>
<proteinExistence type="predicted"/>
<evidence type="ECO:0000313" key="2">
    <source>
        <dbReference type="EMBL" id="KRL03734.1"/>
    </source>
</evidence>
<accession>A0A0R1M6N6</accession>
<protein>
    <submittedName>
        <fullName evidence="2">Uncharacterized protein</fullName>
    </submittedName>
</protein>
<keyword evidence="1" id="KW-0812">Transmembrane</keyword>